<dbReference type="Pfam" id="PF03795">
    <property type="entry name" value="YCII"/>
    <property type="match status" value="2"/>
</dbReference>
<dbReference type="SUPFAM" id="SSF54909">
    <property type="entry name" value="Dimeric alpha+beta barrel"/>
    <property type="match status" value="2"/>
</dbReference>
<dbReference type="Proteomes" id="UP001551695">
    <property type="component" value="Unassembled WGS sequence"/>
</dbReference>
<proteinExistence type="inferred from homology"/>
<feature type="domain" description="YCII-related" evidence="3">
    <location>
        <begin position="21"/>
        <end position="112"/>
    </location>
</feature>
<accession>A0ABV3G1Y9</accession>
<evidence type="ECO:0000313" key="5">
    <source>
        <dbReference type="Proteomes" id="UP001551695"/>
    </source>
</evidence>
<feature type="region of interest" description="Disordered" evidence="2">
    <location>
        <begin position="1"/>
        <end position="20"/>
    </location>
</feature>
<dbReference type="EMBL" id="JBFAKC010000016">
    <property type="protein sequence ID" value="MEV0711687.1"/>
    <property type="molecule type" value="Genomic_DNA"/>
</dbReference>
<gene>
    <name evidence="4" type="ORF">AB0I48_29435</name>
</gene>
<reference evidence="4 5" key="1">
    <citation type="submission" date="2024-06" db="EMBL/GenBank/DDBJ databases">
        <title>The Natural Products Discovery Center: Release of the First 8490 Sequenced Strains for Exploring Actinobacteria Biosynthetic Diversity.</title>
        <authorList>
            <person name="Kalkreuter E."/>
            <person name="Kautsar S.A."/>
            <person name="Yang D."/>
            <person name="Bader C.D."/>
            <person name="Teijaro C.N."/>
            <person name="Fluegel L."/>
            <person name="Davis C.M."/>
            <person name="Simpson J.R."/>
            <person name="Lauterbach L."/>
            <person name="Steele A.D."/>
            <person name="Gui C."/>
            <person name="Meng S."/>
            <person name="Li G."/>
            <person name="Viehrig K."/>
            <person name="Ye F."/>
            <person name="Su P."/>
            <person name="Kiefer A.F."/>
            <person name="Nichols A."/>
            <person name="Cepeda A.J."/>
            <person name="Yan W."/>
            <person name="Fan B."/>
            <person name="Jiang Y."/>
            <person name="Adhikari A."/>
            <person name="Zheng C.-J."/>
            <person name="Schuster L."/>
            <person name="Cowan T.M."/>
            <person name="Smanski M.J."/>
            <person name="Chevrette M.G."/>
            <person name="De Carvalho L.P.S."/>
            <person name="Shen B."/>
        </authorList>
    </citation>
    <scope>NUCLEOTIDE SEQUENCE [LARGE SCALE GENOMIC DNA]</scope>
    <source>
        <strain evidence="4 5">NPDC050403</strain>
    </source>
</reference>
<dbReference type="InterPro" id="IPR005545">
    <property type="entry name" value="YCII"/>
</dbReference>
<keyword evidence="5" id="KW-1185">Reference proteome</keyword>
<protein>
    <submittedName>
        <fullName evidence="4">YciI family protein</fullName>
    </submittedName>
</protein>
<organism evidence="4 5">
    <name type="scientific">Nocardia aurea</name>
    <dbReference type="NCBI Taxonomy" id="2144174"/>
    <lineage>
        <taxon>Bacteria</taxon>
        <taxon>Bacillati</taxon>
        <taxon>Actinomycetota</taxon>
        <taxon>Actinomycetes</taxon>
        <taxon>Mycobacteriales</taxon>
        <taxon>Nocardiaceae</taxon>
        <taxon>Nocardia</taxon>
    </lineage>
</organism>
<comment type="caution">
    <text evidence="4">The sequence shown here is derived from an EMBL/GenBank/DDBJ whole genome shotgun (WGS) entry which is preliminary data.</text>
</comment>
<dbReference type="RefSeq" id="WP_109528172.1">
    <property type="nucleotide sequence ID" value="NZ_JBFAKC010000016.1"/>
</dbReference>
<sequence>MHYLATLTGREDGPDAQPGTPEFEAMVARYGAFEERAGAAIAGGAALYPSATAVTVRPGAGAALVTDGPYPEQAEVIGGFYVLDCADLDEAIECARRIPAAEDGTVELRPMIMYSPHETPGPDWWLALLWSAPDTVVVPETPEWETAMTEHQRFGEKFAAAIRGGGALTPPSTATTVRVRDGELRISDGPSPEFSDVVDGIYLFAAPDRAAASEIAAAIPLAERGHTEVRRIVDLAG</sequence>
<name>A0ABV3G1Y9_9NOCA</name>
<evidence type="ECO:0000259" key="3">
    <source>
        <dbReference type="Pfam" id="PF03795"/>
    </source>
</evidence>
<feature type="domain" description="YCII-related" evidence="3">
    <location>
        <begin position="167"/>
        <end position="234"/>
    </location>
</feature>
<dbReference type="PANTHER" id="PTHR35174:SF3">
    <property type="entry name" value="BLL7171 PROTEIN"/>
    <property type="match status" value="1"/>
</dbReference>
<evidence type="ECO:0000256" key="2">
    <source>
        <dbReference type="SAM" id="MobiDB-lite"/>
    </source>
</evidence>
<dbReference type="InterPro" id="IPR011008">
    <property type="entry name" value="Dimeric_a/b-barrel"/>
</dbReference>
<comment type="similarity">
    <text evidence="1">Belongs to the YciI family.</text>
</comment>
<evidence type="ECO:0000256" key="1">
    <source>
        <dbReference type="ARBA" id="ARBA00007689"/>
    </source>
</evidence>
<dbReference type="Gene3D" id="3.30.70.1060">
    <property type="entry name" value="Dimeric alpha+beta barrel"/>
    <property type="match status" value="2"/>
</dbReference>
<dbReference type="PANTHER" id="PTHR35174">
    <property type="entry name" value="BLL7171 PROTEIN-RELATED"/>
    <property type="match status" value="1"/>
</dbReference>
<evidence type="ECO:0000313" key="4">
    <source>
        <dbReference type="EMBL" id="MEV0711687.1"/>
    </source>
</evidence>